<protein>
    <submittedName>
        <fullName evidence="2">Uncharacterized protein</fullName>
    </submittedName>
</protein>
<proteinExistence type="predicted"/>
<dbReference type="EMBL" id="NNRJ01000019">
    <property type="protein sequence ID" value="OYR18960.1"/>
    <property type="molecule type" value="Genomic_DNA"/>
</dbReference>
<organism evidence="2 3">
    <name type="scientific">Brucella thiophenivorans</name>
    <dbReference type="NCBI Taxonomy" id="571255"/>
    <lineage>
        <taxon>Bacteria</taxon>
        <taxon>Pseudomonadati</taxon>
        <taxon>Pseudomonadota</taxon>
        <taxon>Alphaproteobacteria</taxon>
        <taxon>Hyphomicrobiales</taxon>
        <taxon>Brucellaceae</taxon>
        <taxon>Brucella/Ochrobactrum group</taxon>
        <taxon>Brucella</taxon>
    </lineage>
</organism>
<evidence type="ECO:0000313" key="3">
    <source>
        <dbReference type="Proteomes" id="UP000215590"/>
    </source>
</evidence>
<sequence>MFAKKINSRRNVTLQSRNGSKLHPAASTPKTATHNPLDRNLNE</sequence>
<feature type="compositionally biased region" description="Polar residues" evidence="1">
    <location>
        <begin position="9"/>
        <end position="19"/>
    </location>
</feature>
<dbReference type="AlphaFoldDB" id="A0A256FW42"/>
<feature type="region of interest" description="Disordered" evidence="1">
    <location>
        <begin position="1"/>
        <end position="43"/>
    </location>
</feature>
<evidence type="ECO:0000256" key="1">
    <source>
        <dbReference type="SAM" id="MobiDB-lite"/>
    </source>
</evidence>
<dbReference type="Proteomes" id="UP000215590">
    <property type="component" value="Unassembled WGS sequence"/>
</dbReference>
<keyword evidence="3" id="KW-1185">Reference proteome</keyword>
<gene>
    <name evidence="2" type="ORF">CEV31_2300</name>
</gene>
<name>A0A256FW42_9HYPH</name>
<comment type="caution">
    <text evidence="2">The sequence shown here is derived from an EMBL/GenBank/DDBJ whole genome shotgun (WGS) entry which is preliminary data.</text>
</comment>
<evidence type="ECO:0000313" key="2">
    <source>
        <dbReference type="EMBL" id="OYR18960.1"/>
    </source>
</evidence>
<accession>A0A256FW42</accession>
<reference evidence="2 3" key="1">
    <citation type="submission" date="2017-07" db="EMBL/GenBank/DDBJ databases">
        <title>Phylogenetic study on the rhizospheric bacterium Ochrobactrum sp. A44.</title>
        <authorList>
            <person name="Krzyzanowska D.M."/>
            <person name="Ossowicki A."/>
            <person name="Rajewska M."/>
            <person name="Maciag T."/>
            <person name="Kaczynski Z."/>
            <person name="Czerwicka M."/>
            <person name="Jafra S."/>
        </authorList>
    </citation>
    <scope>NUCLEOTIDE SEQUENCE [LARGE SCALE GENOMIC DNA]</scope>
    <source>
        <strain evidence="2 3">DSM 7216</strain>
    </source>
</reference>